<feature type="compositionally biased region" description="Acidic residues" evidence="1">
    <location>
        <begin position="213"/>
        <end position="243"/>
    </location>
</feature>
<keyword evidence="4" id="KW-1185">Reference proteome</keyword>
<proteinExistence type="predicted"/>
<protein>
    <submittedName>
        <fullName evidence="3">LPXTG cell wall anchor domain-containing protein</fullName>
    </submittedName>
</protein>
<keyword evidence="2" id="KW-0472">Membrane</keyword>
<feature type="region of interest" description="Disordered" evidence="1">
    <location>
        <begin position="210"/>
        <end position="246"/>
    </location>
</feature>
<gene>
    <name evidence="3" type="ORF">HZF24_08960</name>
</gene>
<dbReference type="EMBL" id="JACBNQ010000008">
    <property type="protein sequence ID" value="NYB74273.1"/>
    <property type="molecule type" value="Genomic_DNA"/>
</dbReference>
<keyword evidence="2" id="KW-1133">Transmembrane helix</keyword>
<reference evidence="3" key="1">
    <citation type="submission" date="2020-07" db="EMBL/GenBank/DDBJ databases">
        <title>Genomic analysis of a strain of Sedimentibacter Hydroxybenzoicus DSM7310.</title>
        <authorList>
            <person name="Ma S."/>
        </authorList>
    </citation>
    <scope>NUCLEOTIDE SEQUENCE</scope>
    <source>
        <strain evidence="3">DSM 7310</strain>
    </source>
</reference>
<sequence>MKIINKIFRTVFRIFAIVLVGGVLVSNFMSYTFSATPIDSPNVLLTINSEGGIVQDGDLFSGQLYPGTVADAENGIGGINGVIRIKNEFRKVDVDNLAVGINNMVIGNDYPPNIVFDSFLKNVKLKVEKGIILSFDKILIDYTSLENILFKSDDGKYQGYTLDTKDKFSINKGDTVDLKYSLYMDTEANNELQSLTAHMPIYINLKESHVIDDGDDDDDDDVDDDNDDEEDNDNENNNNEDNDNVIQIDDPVIPLDVVTAPEPEAHSTDDEMIEDAVIPLSTLPETGYVLNTTVLIIIGVMMIAIGLILSKKKIQ</sequence>
<dbReference type="Proteomes" id="UP000611629">
    <property type="component" value="Unassembled WGS sequence"/>
</dbReference>
<comment type="caution">
    <text evidence="3">The sequence shown here is derived from an EMBL/GenBank/DDBJ whole genome shotgun (WGS) entry which is preliminary data.</text>
</comment>
<evidence type="ECO:0000313" key="4">
    <source>
        <dbReference type="Proteomes" id="UP000611629"/>
    </source>
</evidence>
<dbReference type="NCBIfam" id="TIGR01167">
    <property type="entry name" value="LPXTG_anchor"/>
    <property type="match status" value="1"/>
</dbReference>
<evidence type="ECO:0000256" key="2">
    <source>
        <dbReference type="SAM" id="Phobius"/>
    </source>
</evidence>
<accession>A0A974GWB6</accession>
<dbReference type="AlphaFoldDB" id="A0A974GWB6"/>
<evidence type="ECO:0000256" key="1">
    <source>
        <dbReference type="SAM" id="MobiDB-lite"/>
    </source>
</evidence>
<evidence type="ECO:0000313" key="3">
    <source>
        <dbReference type="EMBL" id="NYB74273.1"/>
    </source>
</evidence>
<feature type="transmembrane region" description="Helical" evidence="2">
    <location>
        <begin position="288"/>
        <end position="309"/>
    </location>
</feature>
<name>A0A974GWB6_SEDHY</name>
<organism evidence="3 4">
    <name type="scientific">Sedimentibacter hydroxybenzoicus DSM 7310</name>
    <dbReference type="NCBI Taxonomy" id="1123245"/>
    <lineage>
        <taxon>Bacteria</taxon>
        <taxon>Bacillati</taxon>
        <taxon>Bacillota</taxon>
        <taxon>Tissierellia</taxon>
        <taxon>Sedimentibacter</taxon>
    </lineage>
</organism>
<keyword evidence="2" id="KW-0812">Transmembrane</keyword>
<dbReference type="RefSeq" id="WP_179237977.1">
    <property type="nucleotide sequence ID" value="NZ_JACBNQ010000008.1"/>
</dbReference>